<feature type="domain" description="SF4 helicase" evidence="1">
    <location>
        <begin position="1"/>
        <end position="251"/>
    </location>
</feature>
<gene>
    <name evidence="2" type="ORF">ACJDU8_25425</name>
</gene>
<dbReference type="SUPFAM" id="SSF52540">
    <property type="entry name" value="P-loop containing nucleoside triphosphate hydrolases"/>
    <property type="match status" value="1"/>
</dbReference>
<dbReference type="InterPro" id="IPR027417">
    <property type="entry name" value="P-loop_NTPase"/>
</dbReference>
<dbReference type="InterPro" id="IPR007694">
    <property type="entry name" value="DNA_helicase_DnaB-like_C"/>
</dbReference>
<organism evidence="2 3">
    <name type="scientific">Candidatus Clostridium eludens</name>
    <dbReference type="NCBI Taxonomy" id="3381663"/>
    <lineage>
        <taxon>Bacteria</taxon>
        <taxon>Bacillati</taxon>
        <taxon>Bacillota</taxon>
        <taxon>Clostridia</taxon>
        <taxon>Eubacteriales</taxon>
        <taxon>Clostridiaceae</taxon>
        <taxon>Clostridium</taxon>
    </lineage>
</organism>
<accession>A0ABW8SVG0</accession>
<dbReference type="Gene3D" id="3.40.50.300">
    <property type="entry name" value="P-loop containing nucleotide triphosphate hydrolases"/>
    <property type="match status" value="1"/>
</dbReference>
<evidence type="ECO:0000313" key="3">
    <source>
        <dbReference type="Proteomes" id="UP001623660"/>
    </source>
</evidence>
<keyword evidence="3" id="KW-1185">Reference proteome</keyword>
<protein>
    <submittedName>
        <fullName evidence="2">DnaB-like helicase C-terminal domain-containing protein</fullName>
    </submittedName>
</protein>
<dbReference type="CDD" id="cd00984">
    <property type="entry name" value="DnaB_C"/>
    <property type="match status" value="1"/>
</dbReference>
<dbReference type="RefSeq" id="WP_406794975.1">
    <property type="nucleotide sequence ID" value="NZ_JBJHZX010000115.1"/>
</dbReference>
<comment type="caution">
    <text evidence="2">The sequence shown here is derived from an EMBL/GenBank/DDBJ whole genome shotgun (WGS) entry which is preliminary data.</text>
</comment>
<name>A0ABW8SVG0_9CLOT</name>
<evidence type="ECO:0000313" key="2">
    <source>
        <dbReference type="EMBL" id="MFL0198863.1"/>
    </source>
</evidence>
<dbReference type="PROSITE" id="PS51199">
    <property type="entry name" value="SF4_HELICASE"/>
    <property type="match status" value="1"/>
</dbReference>
<dbReference type="Proteomes" id="UP001623660">
    <property type="component" value="Unassembled WGS sequence"/>
</dbReference>
<dbReference type="PANTHER" id="PTHR30153">
    <property type="entry name" value="REPLICATIVE DNA HELICASE DNAB"/>
    <property type="match status" value="1"/>
</dbReference>
<sequence length="266" mass="30263">DEALNGIQQKKLYVIAGRPGMAKSAFSLNIAQNISKHKHVLYYSLEMSAEELGIRRLAMKSYIDIDTLKLEKGKMSDSQWSEISNMASTISKGHCYTDCTPGTHANTMRLQCKKLKMQNKLDVLVIDYIGIMSLKDMGDSRQEKISTVCIELKNMAKEFDIPVIALAQINRGTEIRNDKRPMLSDLKESGGIEENADVVMLLYRDGYYHKDSKEKNVIEVNIAKQRGGRTGTIKLVWQPKYQLITDKTLYDEDGIYNTDIFKHKEV</sequence>
<dbReference type="EMBL" id="JBJHZX010000115">
    <property type="protein sequence ID" value="MFL0198863.1"/>
    <property type="molecule type" value="Genomic_DNA"/>
</dbReference>
<proteinExistence type="predicted"/>
<feature type="non-terminal residue" evidence="2">
    <location>
        <position position="1"/>
    </location>
</feature>
<dbReference type="PANTHER" id="PTHR30153:SF2">
    <property type="entry name" value="REPLICATIVE DNA HELICASE"/>
    <property type="match status" value="1"/>
</dbReference>
<reference evidence="2 3" key="1">
    <citation type="submission" date="2024-11" db="EMBL/GenBank/DDBJ databases">
        <authorList>
            <person name="Heng Y.C."/>
            <person name="Lim A.C.H."/>
            <person name="Lee J.K.Y."/>
            <person name="Kittelmann S."/>
        </authorList>
    </citation>
    <scope>NUCLEOTIDE SEQUENCE [LARGE SCALE GENOMIC DNA]</scope>
    <source>
        <strain evidence="2 3">WILCCON 0269</strain>
    </source>
</reference>
<evidence type="ECO:0000259" key="1">
    <source>
        <dbReference type="PROSITE" id="PS51199"/>
    </source>
</evidence>
<dbReference type="Pfam" id="PF03796">
    <property type="entry name" value="DnaB_C"/>
    <property type="match status" value="1"/>
</dbReference>